<protein>
    <recommendedName>
        <fullName evidence="3 8">Pectate lyase</fullName>
        <ecNumber evidence="3 8">4.2.2.2</ecNumber>
    </recommendedName>
</protein>
<evidence type="ECO:0000256" key="5">
    <source>
        <dbReference type="ARBA" id="ARBA00022729"/>
    </source>
</evidence>
<dbReference type="Gene3D" id="2.160.20.10">
    <property type="entry name" value="Single-stranded right-handed beta-helix, Pectin lyase-like"/>
    <property type="match status" value="1"/>
</dbReference>
<keyword evidence="7 8" id="KW-0456">Lyase</keyword>
<reference evidence="10" key="1">
    <citation type="submission" date="2023-03" db="EMBL/GenBank/DDBJ databases">
        <authorList>
            <person name="Julca I."/>
        </authorList>
    </citation>
    <scope>NUCLEOTIDE SEQUENCE</scope>
</reference>
<dbReference type="SMART" id="SM00656">
    <property type="entry name" value="Amb_all"/>
    <property type="match status" value="1"/>
</dbReference>
<comment type="pathway">
    <text evidence="2 8">Glycan metabolism; pectin degradation; 2-dehydro-3-deoxy-D-gluconate from pectin: step 2/5.</text>
</comment>
<dbReference type="PANTHER" id="PTHR31683">
    <property type="entry name" value="PECTATE LYASE 18-RELATED"/>
    <property type="match status" value="1"/>
</dbReference>
<dbReference type="Pfam" id="PF00544">
    <property type="entry name" value="Pectate_lyase_4"/>
    <property type="match status" value="1"/>
</dbReference>
<dbReference type="InterPro" id="IPR018082">
    <property type="entry name" value="AmbAllergen"/>
</dbReference>
<comment type="catalytic activity">
    <reaction evidence="1 8">
        <text>Eliminative cleavage of (1-&gt;4)-alpha-D-galacturonan to give oligosaccharides with 4-deoxy-alpha-D-galact-4-enuronosyl groups at their non-reducing ends.</text>
        <dbReference type="EC" id="4.2.2.2"/>
    </reaction>
</comment>
<dbReference type="GO" id="GO:0030570">
    <property type="term" value="F:pectate lyase activity"/>
    <property type="evidence" value="ECO:0007669"/>
    <property type="project" value="UniProtKB-EC"/>
</dbReference>
<sequence>MGSPKLISFPLVSLFFILATIIPAMEANADEWDELRKYFKGERKLHKFQCHLTSTNESDLNKNKISISTINDHYLNSTRRELYGKKNRRGGPCMATNVIDQCWRCDPNWAKKRQNMADCVKGFGSKARGGKGGKYYLVTDPSDDWQNPKPGTLRHAVIQKEPLWITFAGKMNIKLGQELIMQSDKTIDGRGASVHISGGAGITIQFVKNIIITNIHIHNIVPTSGGMIRDAVDHVGLRTHNEGDGISIFGSTDIWIDHVSMSRCSDGLIDAVQGSSGITISNCHFTDHDKVLLFGASDSTEVDRDMKVTVAFNHFGKRLIERMPRCRSGFFHLVNNDYTHWEMYAIGGSHAPTIISQGNRYIAPVTEKFESLREVTHRDNAPESEWSKWTWVTDGDLFQNGAKFVPSGNPNGAKLYAALELIRPAPASQVAVLTKDAGFLRCAVGNPC</sequence>
<feature type="domain" description="Pectate lyase" evidence="9">
    <location>
        <begin position="170"/>
        <end position="367"/>
    </location>
</feature>
<evidence type="ECO:0000256" key="8">
    <source>
        <dbReference type="RuleBase" id="RU361123"/>
    </source>
</evidence>
<dbReference type="InterPro" id="IPR002022">
    <property type="entry name" value="Pec_lyase"/>
</dbReference>
<evidence type="ECO:0000256" key="2">
    <source>
        <dbReference type="ARBA" id="ARBA00005220"/>
    </source>
</evidence>
<dbReference type="PANTHER" id="PTHR31683:SF181">
    <property type="entry name" value="PECTATE LYASE 6-RELATED"/>
    <property type="match status" value="1"/>
</dbReference>
<gene>
    <name evidence="10" type="ORF">OLC1_LOCUS17483</name>
</gene>
<dbReference type="AlphaFoldDB" id="A0AAV1DP29"/>
<keyword evidence="4 8" id="KW-0479">Metal-binding</keyword>
<evidence type="ECO:0000313" key="10">
    <source>
        <dbReference type="EMBL" id="CAI9109631.1"/>
    </source>
</evidence>
<dbReference type="SUPFAM" id="SSF51126">
    <property type="entry name" value="Pectin lyase-like"/>
    <property type="match status" value="1"/>
</dbReference>
<organism evidence="10 11">
    <name type="scientific">Oldenlandia corymbosa var. corymbosa</name>
    <dbReference type="NCBI Taxonomy" id="529605"/>
    <lineage>
        <taxon>Eukaryota</taxon>
        <taxon>Viridiplantae</taxon>
        <taxon>Streptophyta</taxon>
        <taxon>Embryophyta</taxon>
        <taxon>Tracheophyta</taxon>
        <taxon>Spermatophyta</taxon>
        <taxon>Magnoliopsida</taxon>
        <taxon>eudicotyledons</taxon>
        <taxon>Gunneridae</taxon>
        <taxon>Pentapetalae</taxon>
        <taxon>asterids</taxon>
        <taxon>lamiids</taxon>
        <taxon>Gentianales</taxon>
        <taxon>Rubiaceae</taxon>
        <taxon>Rubioideae</taxon>
        <taxon>Spermacoceae</taxon>
        <taxon>Hedyotis-Oldenlandia complex</taxon>
        <taxon>Oldenlandia</taxon>
    </lineage>
</organism>
<evidence type="ECO:0000256" key="3">
    <source>
        <dbReference type="ARBA" id="ARBA00012272"/>
    </source>
</evidence>
<dbReference type="PRINTS" id="PR00807">
    <property type="entry name" value="AMBALLERGEN"/>
</dbReference>
<dbReference type="EC" id="4.2.2.2" evidence="3 8"/>
<evidence type="ECO:0000256" key="6">
    <source>
        <dbReference type="ARBA" id="ARBA00022837"/>
    </source>
</evidence>
<dbReference type="InterPro" id="IPR011050">
    <property type="entry name" value="Pectin_lyase_fold/virulence"/>
</dbReference>
<evidence type="ECO:0000313" key="11">
    <source>
        <dbReference type="Proteomes" id="UP001161247"/>
    </source>
</evidence>
<keyword evidence="5 8" id="KW-0732">Signal</keyword>
<feature type="chain" id="PRO_5043095294" description="Pectate lyase" evidence="8">
    <location>
        <begin position="30"/>
        <end position="448"/>
    </location>
</feature>
<evidence type="ECO:0000256" key="1">
    <source>
        <dbReference type="ARBA" id="ARBA00000695"/>
    </source>
</evidence>
<dbReference type="GO" id="GO:0046872">
    <property type="term" value="F:metal ion binding"/>
    <property type="evidence" value="ECO:0007669"/>
    <property type="project" value="UniProtKB-KW"/>
</dbReference>
<keyword evidence="6 8" id="KW-0106">Calcium</keyword>
<proteinExistence type="inferred from homology"/>
<dbReference type="Proteomes" id="UP001161247">
    <property type="component" value="Chromosome 6"/>
</dbReference>
<dbReference type="InterPro" id="IPR045032">
    <property type="entry name" value="PEL"/>
</dbReference>
<comment type="similarity">
    <text evidence="8">Belongs to the polysaccharide lyase 1 family.</text>
</comment>
<evidence type="ECO:0000256" key="7">
    <source>
        <dbReference type="ARBA" id="ARBA00023239"/>
    </source>
</evidence>
<evidence type="ECO:0000259" key="9">
    <source>
        <dbReference type="SMART" id="SM00656"/>
    </source>
</evidence>
<feature type="signal peptide" evidence="8">
    <location>
        <begin position="1"/>
        <end position="29"/>
    </location>
</feature>
<comment type="cofactor">
    <cofactor evidence="8">
        <name>Ca(2+)</name>
        <dbReference type="ChEBI" id="CHEBI:29108"/>
    </cofactor>
    <text evidence="8">Binds 1 Ca(2+) ion. Required for its activity.</text>
</comment>
<dbReference type="EMBL" id="OX459123">
    <property type="protein sequence ID" value="CAI9109631.1"/>
    <property type="molecule type" value="Genomic_DNA"/>
</dbReference>
<evidence type="ECO:0000256" key="4">
    <source>
        <dbReference type="ARBA" id="ARBA00022723"/>
    </source>
</evidence>
<keyword evidence="11" id="KW-1185">Reference proteome</keyword>
<accession>A0AAV1DP29</accession>
<dbReference type="InterPro" id="IPR012334">
    <property type="entry name" value="Pectin_lyas_fold"/>
</dbReference>
<name>A0AAV1DP29_OLDCO</name>